<dbReference type="Pfam" id="PF00486">
    <property type="entry name" value="Trans_reg_C"/>
    <property type="match status" value="1"/>
</dbReference>
<dbReference type="EMBL" id="BAABJZ010000106">
    <property type="protein sequence ID" value="GAA4902647.1"/>
    <property type="molecule type" value="Genomic_DNA"/>
</dbReference>
<evidence type="ECO:0000313" key="5">
    <source>
        <dbReference type="Proteomes" id="UP001499988"/>
    </source>
</evidence>
<keyword evidence="1" id="KW-0238">DNA-binding</keyword>
<dbReference type="RefSeq" id="WP_345337385.1">
    <property type="nucleotide sequence ID" value="NZ_BAABJZ010000106.1"/>
</dbReference>
<accession>A0ABP9FJT2</accession>
<keyword evidence="2" id="KW-1133">Transmembrane helix</keyword>
<evidence type="ECO:0000259" key="3">
    <source>
        <dbReference type="SMART" id="SM00862"/>
    </source>
</evidence>
<feature type="transmembrane region" description="Helical" evidence="2">
    <location>
        <begin position="112"/>
        <end position="131"/>
    </location>
</feature>
<dbReference type="InterPro" id="IPR036388">
    <property type="entry name" value="WH-like_DNA-bd_sf"/>
</dbReference>
<proteinExistence type="predicted"/>
<dbReference type="InterPro" id="IPR001867">
    <property type="entry name" value="OmpR/PhoB-type_DNA-bd"/>
</dbReference>
<dbReference type="SUPFAM" id="SSF46894">
    <property type="entry name" value="C-terminal effector domain of the bipartite response regulators"/>
    <property type="match status" value="1"/>
</dbReference>
<keyword evidence="5" id="KW-1185">Reference proteome</keyword>
<sequence length="245" mass="27579">MQWQAMSFIRERRQLVDLERERTWELPRAEFLVLTQLIDHPNIVLSKHRLRCAGEVEPVMSSSAVVKAVFTLRRFMGADETGPIVTVAGKGYVWRLPNTQPTKARPQRLKRVGAALGVLLGSGVLLGLLLLDPLSSSPSALLHPSVTPLSGGRQLHLVQVRPNERDTALLQRIELAMTQAFESCSELPWHTVYLARSVDGQVLNLTLAGTHQNLPVLRNVKISDQRLEPEFEVKHWWQEVPLCEP</sequence>
<dbReference type="Proteomes" id="UP001499988">
    <property type="component" value="Unassembled WGS sequence"/>
</dbReference>
<keyword evidence="2" id="KW-0472">Membrane</keyword>
<gene>
    <name evidence="4" type="ORF">GCM10023333_40950</name>
</gene>
<organism evidence="4 5">
    <name type="scientific">Ferrimonas pelagia</name>
    <dbReference type="NCBI Taxonomy" id="1177826"/>
    <lineage>
        <taxon>Bacteria</taxon>
        <taxon>Pseudomonadati</taxon>
        <taxon>Pseudomonadota</taxon>
        <taxon>Gammaproteobacteria</taxon>
        <taxon>Alteromonadales</taxon>
        <taxon>Ferrimonadaceae</taxon>
        <taxon>Ferrimonas</taxon>
    </lineage>
</organism>
<name>A0ABP9FJT2_9GAMM</name>
<reference evidence="5" key="1">
    <citation type="journal article" date="2019" name="Int. J. Syst. Evol. Microbiol.">
        <title>The Global Catalogue of Microorganisms (GCM) 10K type strain sequencing project: providing services to taxonomists for standard genome sequencing and annotation.</title>
        <authorList>
            <consortium name="The Broad Institute Genomics Platform"/>
            <consortium name="The Broad Institute Genome Sequencing Center for Infectious Disease"/>
            <person name="Wu L."/>
            <person name="Ma J."/>
        </authorList>
    </citation>
    <scope>NUCLEOTIDE SEQUENCE [LARGE SCALE GENOMIC DNA]</scope>
    <source>
        <strain evidence="5">JCM 18401</strain>
    </source>
</reference>
<dbReference type="InterPro" id="IPR016032">
    <property type="entry name" value="Sig_transdc_resp-reg_C-effctor"/>
</dbReference>
<keyword evidence="2" id="KW-0812">Transmembrane</keyword>
<feature type="domain" description="OmpR/PhoB-type" evidence="3">
    <location>
        <begin position="21"/>
        <end position="94"/>
    </location>
</feature>
<comment type="caution">
    <text evidence="4">The sequence shown here is derived from an EMBL/GenBank/DDBJ whole genome shotgun (WGS) entry which is preliminary data.</text>
</comment>
<protein>
    <submittedName>
        <fullName evidence="4">Helix-turn-helix domain-containing protein</fullName>
    </submittedName>
</protein>
<evidence type="ECO:0000313" key="4">
    <source>
        <dbReference type="EMBL" id="GAA4902647.1"/>
    </source>
</evidence>
<evidence type="ECO:0000256" key="1">
    <source>
        <dbReference type="ARBA" id="ARBA00023125"/>
    </source>
</evidence>
<dbReference type="Gene3D" id="1.10.10.10">
    <property type="entry name" value="Winged helix-like DNA-binding domain superfamily/Winged helix DNA-binding domain"/>
    <property type="match status" value="1"/>
</dbReference>
<evidence type="ECO:0000256" key="2">
    <source>
        <dbReference type="SAM" id="Phobius"/>
    </source>
</evidence>
<dbReference type="SMART" id="SM00862">
    <property type="entry name" value="Trans_reg_C"/>
    <property type="match status" value="1"/>
</dbReference>